<dbReference type="InterPro" id="IPR042100">
    <property type="entry name" value="Bug_dom1"/>
</dbReference>
<accession>A0A848H1D5</accession>
<dbReference type="Gene3D" id="3.40.190.10">
    <property type="entry name" value="Periplasmic binding protein-like II"/>
    <property type="match status" value="1"/>
</dbReference>
<feature type="signal peptide" evidence="2">
    <location>
        <begin position="1"/>
        <end position="23"/>
    </location>
</feature>
<dbReference type="InterPro" id="IPR005064">
    <property type="entry name" value="BUG"/>
</dbReference>
<dbReference type="RefSeq" id="WP_169417552.1">
    <property type="nucleotide sequence ID" value="NZ_JABBFX010000001.1"/>
</dbReference>
<dbReference type="SUPFAM" id="SSF53850">
    <property type="entry name" value="Periplasmic binding protein-like II"/>
    <property type="match status" value="1"/>
</dbReference>
<evidence type="ECO:0000313" key="3">
    <source>
        <dbReference type="EMBL" id="NML43339.1"/>
    </source>
</evidence>
<comment type="caution">
    <text evidence="3">The sequence shown here is derived from an EMBL/GenBank/DDBJ whole genome shotgun (WGS) entry which is preliminary data.</text>
</comment>
<evidence type="ECO:0000256" key="1">
    <source>
        <dbReference type="ARBA" id="ARBA00006987"/>
    </source>
</evidence>
<keyword evidence="4" id="KW-1185">Reference proteome</keyword>
<evidence type="ECO:0000313" key="4">
    <source>
        <dbReference type="Proteomes" id="UP000541185"/>
    </source>
</evidence>
<name>A0A848H1D5_9BURK</name>
<dbReference type="CDD" id="cd07012">
    <property type="entry name" value="PBP2_Bug_TTT"/>
    <property type="match status" value="1"/>
</dbReference>
<sequence>MSLSRRHLLAALAAGASPLAARAIDLPGRPVKIVVPFTPGGVGDVFARVAGEIMAKDLGQTVIVENKPGANQMLAAAAVGQAPPDGHMLYQATSTAILNPMLYKKLAYDPKSLKPLWIGIETPLIYVINPKVPAKTLSEFAAWARANAGKANYSSIGPGNVLHLGAEKLKQVGNFDMVHVPYAGRSADAINAVLAGDVEMMCTIAGQAVPFVQAGKLRGLAVTSAQRLPVLPDVPTAAEAGFPSLAVASWYGLYVHSATPDPVANKLRLAADKALADTAFRERFIAQGAVIAPPRSGAEVAHYVEENSRYWGEIIRAQKIELD</sequence>
<protein>
    <submittedName>
        <fullName evidence="3">Tripartite tricarboxylate transporter substrate binding protein</fullName>
    </submittedName>
</protein>
<dbReference type="Gene3D" id="3.40.190.150">
    <property type="entry name" value="Bordetella uptake gene, domain 1"/>
    <property type="match status" value="1"/>
</dbReference>
<organism evidence="3 4">
    <name type="scientific">Ramlibacter agri</name>
    <dbReference type="NCBI Taxonomy" id="2728837"/>
    <lineage>
        <taxon>Bacteria</taxon>
        <taxon>Pseudomonadati</taxon>
        <taxon>Pseudomonadota</taxon>
        <taxon>Betaproteobacteria</taxon>
        <taxon>Burkholderiales</taxon>
        <taxon>Comamonadaceae</taxon>
        <taxon>Ramlibacter</taxon>
    </lineage>
</organism>
<gene>
    <name evidence="3" type="ORF">HHL11_06220</name>
</gene>
<dbReference type="EMBL" id="JABBFX010000001">
    <property type="protein sequence ID" value="NML43339.1"/>
    <property type="molecule type" value="Genomic_DNA"/>
</dbReference>
<keyword evidence="2" id="KW-0732">Signal</keyword>
<dbReference type="PANTHER" id="PTHR42928:SF5">
    <property type="entry name" value="BLR1237 PROTEIN"/>
    <property type="match status" value="1"/>
</dbReference>
<reference evidence="3 4" key="1">
    <citation type="submission" date="2020-04" db="EMBL/GenBank/DDBJ databases">
        <title>Ramlibacter sp. G-1-2-2 isolated from soil.</title>
        <authorList>
            <person name="Dahal R.H."/>
        </authorList>
    </citation>
    <scope>NUCLEOTIDE SEQUENCE [LARGE SCALE GENOMIC DNA]</scope>
    <source>
        <strain evidence="3 4">G-1-2-2</strain>
    </source>
</reference>
<comment type="similarity">
    <text evidence="1">Belongs to the UPF0065 (bug) family.</text>
</comment>
<feature type="chain" id="PRO_5032721603" evidence="2">
    <location>
        <begin position="24"/>
        <end position="323"/>
    </location>
</feature>
<dbReference type="Proteomes" id="UP000541185">
    <property type="component" value="Unassembled WGS sequence"/>
</dbReference>
<dbReference type="PANTHER" id="PTHR42928">
    <property type="entry name" value="TRICARBOXYLATE-BINDING PROTEIN"/>
    <property type="match status" value="1"/>
</dbReference>
<proteinExistence type="inferred from homology"/>
<evidence type="ECO:0000256" key="2">
    <source>
        <dbReference type="SAM" id="SignalP"/>
    </source>
</evidence>
<dbReference type="PIRSF" id="PIRSF017082">
    <property type="entry name" value="YflP"/>
    <property type="match status" value="1"/>
</dbReference>
<dbReference type="Pfam" id="PF03401">
    <property type="entry name" value="TctC"/>
    <property type="match status" value="1"/>
</dbReference>
<dbReference type="AlphaFoldDB" id="A0A848H1D5"/>